<dbReference type="EMBL" id="ABCP01000004">
    <property type="protein sequence ID" value="EDM48872.1"/>
    <property type="molecule type" value="Genomic_DNA"/>
</dbReference>
<dbReference type="PANTHER" id="PTHR42194">
    <property type="entry name" value="UPF0276 PROTEIN HI_1600"/>
    <property type="match status" value="1"/>
</dbReference>
<name>A6EXI4_9GAMM</name>
<accession>A6EXI4</accession>
<keyword evidence="3" id="KW-1185">Reference proteome</keyword>
<dbReference type="HAMAP" id="MF_00697">
    <property type="entry name" value="UPF0276"/>
    <property type="match status" value="1"/>
</dbReference>
<dbReference type="AlphaFoldDB" id="A6EXI4"/>
<evidence type="ECO:0000256" key="1">
    <source>
        <dbReference type="HAMAP-Rule" id="MF_00697"/>
    </source>
</evidence>
<protein>
    <recommendedName>
        <fullName evidence="1">UPF0276 protein MDG893_02895</fullName>
    </recommendedName>
</protein>
<organism evidence="2 3">
    <name type="scientific">Marinobacter algicola DG893</name>
    <dbReference type="NCBI Taxonomy" id="443152"/>
    <lineage>
        <taxon>Bacteria</taxon>
        <taxon>Pseudomonadati</taxon>
        <taxon>Pseudomonadota</taxon>
        <taxon>Gammaproteobacteria</taxon>
        <taxon>Pseudomonadales</taxon>
        <taxon>Marinobacteraceae</taxon>
        <taxon>Marinobacter</taxon>
    </lineage>
</organism>
<sequence length="298" mass="33549">MMNHSAKAKPNGLKNSLREPFQGFGLGLRPRHYNSFLAQPQAVDWLEVISENYMVQGGKPLAMLDRIRADYPIAMHGVSMSIGSVSPLDHGYLQRLKALADRIQPMWVSDHLCWTGVHGTNLHDLFPLPYTEEALRHVAARVREVQETLGRRLVLENVSSYIDYASSEMSEWAFLTALAEEADCLLLLDVNNIYVSGMNHGFDPRDFIDGVPAHRIQQIHVAGHSNLGDVIIDTHDAPVPDEVFDLYAYACRRFGPVSTMIERDDSIPPLEDLIVELDRVRAVAARHTPVWDREEAFA</sequence>
<dbReference type="STRING" id="443152.MDG893_02895"/>
<dbReference type="RefSeq" id="WP_007152735.1">
    <property type="nucleotide sequence ID" value="NZ_ABCP01000004.1"/>
</dbReference>
<dbReference type="NCBIfam" id="NF003818">
    <property type="entry name" value="PRK05409.1"/>
    <property type="match status" value="1"/>
</dbReference>
<dbReference type="InterPro" id="IPR007801">
    <property type="entry name" value="MbnB/TglH/ChrH"/>
</dbReference>
<gene>
    <name evidence="2" type="ORF">MDG893_02895</name>
</gene>
<dbReference type="SUPFAM" id="SSF51658">
    <property type="entry name" value="Xylose isomerase-like"/>
    <property type="match status" value="1"/>
</dbReference>
<dbReference type="Proteomes" id="UP000005856">
    <property type="component" value="Unassembled WGS sequence"/>
</dbReference>
<reference evidence="2 3" key="1">
    <citation type="submission" date="2007-06" db="EMBL/GenBank/DDBJ databases">
        <authorList>
            <person name="Green D."/>
            <person name="Ferriera S."/>
            <person name="Johnson J."/>
            <person name="Kravitz S."/>
            <person name="Beeson K."/>
            <person name="Sutton G."/>
            <person name="Rogers Y.-H."/>
            <person name="Friedman R."/>
            <person name="Frazier M."/>
            <person name="Venter J.C."/>
        </authorList>
    </citation>
    <scope>NUCLEOTIDE SEQUENCE [LARGE SCALE GENOMIC DNA]</scope>
    <source>
        <strain evidence="2 3">DG893</strain>
    </source>
</reference>
<dbReference type="Gene3D" id="3.20.20.150">
    <property type="entry name" value="Divalent-metal-dependent TIM barrel enzymes"/>
    <property type="match status" value="1"/>
</dbReference>
<proteinExistence type="inferred from homology"/>
<dbReference type="PANTHER" id="PTHR42194:SF1">
    <property type="entry name" value="UPF0276 PROTEIN HI_1600"/>
    <property type="match status" value="1"/>
</dbReference>
<dbReference type="eggNOG" id="COG3220">
    <property type="taxonomic scope" value="Bacteria"/>
</dbReference>
<comment type="similarity">
    <text evidence="1">Belongs to the UPF0276 family.</text>
</comment>
<comment type="caution">
    <text evidence="2">The sequence shown here is derived from an EMBL/GenBank/DDBJ whole genome shotgun (WGS) entry which is preliminary data.</text>
</comment>
<dbReference type="Pfam" id="PF05114">
    <property type="entry name" value="MbnB_TglH_ChrH"/>
    <property type="match status" value="1"/>
</dbReference>
<evidence type="ECO:0000313" key="3">
    <source>
        <dbReference type="Proteomes" id="UP000005856"/>
    </source>
</evidence>
<evidence type="ECO:0000313" key="2">
    <source>
        <dbReference type="EMBL" id="EDM48872.1"/>
    </source>
</evidence>
<dbReference type="InterPro" id="IPR036237">
    <property type="entry name" value="Xyl_isomerase-like_sf"/>
</dbReference>